<keyword evidence="1" id="KW-0732">Signal</keyword>
<dbReference type="Pfam" id="PF13609">
    <property type="entry name" value="Porin_4"/>
    <property type="match status" value="1"/>
</dbReference>
<accession>A0ABW1XK80</accession>
<proteinExistence type="predicted"/>
<dbReference type="SUPFAM" id="SSF56935">
    <property type="entry name" value="Porins"/>
    <property type="match status" value="1"/>
</dbReference>
<dbReference type="Proteomes" id="UP001596364">
    <property type="component" value="Unassembled WGS sequence"/>
</dbReference>
<evidence type="ECO:0000313" key="4">
    <source>
        <dbReference type="Proteomes" id="UP001596364"/>
    </source>
</evidence>
<gene>
    <name evidence="3" type="ORF">ACFP85_09905</name>
</gene>
<feature type="chain" id="PRO_5046281617" evidence="1">
    <location>
        <begin position="23"/>
        <end position="396"/>
    </location>
</feature>
<evidence type="ECO:0000256" key="1">
    <source>
        <dbReference type="SAM" id="SignalP"/>
    </source>
</evidence>
<dbReference type="InterPro" id="IPR033900">
    <property type="entry name" value="Gram_neg_porin_domain"/>
</dbReference>
<name>A0ABW1XK80_9ALTE</name>
<reference evidence="4" key="1">
    <citation type="journal article" date="2019" name="Int. J. Syst. Evol. Microbiol.">
        <title>The Global Catalogue of Microorganisms (GCM) 10K type strain sequencing project: providing services to taxonomists for standard genome sequencing and annotation.</title>
        <authorList>
            <consortium name="The Broad Institute Genomics Platform"/>
            <consortium name="The Broad Institute Genome Sequencing Center for Infectious Disease"/>
            <person name="Wu L."/>
            <person name="Ma J."/>
        </authorList>
    </citation>
    <scope>NUCLEOTIDE SEQUENCE [LARGE SCALE GENOMIC DNA]</scope>
    <source>
        <strain evidence="4">CGMCC 1.16031</strain>
    </source>
</reference>
<protein>
    <submittedName>
        <fullName evidence="3">Porin</fullName>
    </submittedName>
</protein>
<sequence length="396" mass="44103">MRKHVTTLVGSCLVVIAASATADDNLRISGFASLVGGTTLDGDGYWARLPDAAGQYATGWDFQTESRVGLQGIYTIDKKLSLTGQLMIRGVNDFEPQMEWLYATYRVTPDASVTAGRIRLPVYHYSDYMDVGIAYPWLRVPSDAYSLALTNIHGVSFNYNLDWDVGTTSFKFYTGQQHTDPNKLITAIEQYKTEQLYDDSGKYRGVRDIRTTKDYEDLKGIVVDTQIDWFNVRLSYLTGKEKFTYYAEGAGSTPLFGGAWADTRFIDVSVSADYGSIFAIAEYNDYDNIYSSWFTSLVYRTGNWSPYVFYSDFKGVLRFIAPGGVTASFEDGVTGSLDDKYHSIGIGVRYNLNPRTAIKAEITDFTDEGDAAVFIDKDRDGNSDATAFAVSLDIAF</sequence>
<organism evidence="3 4">
    <name type="scientific">Pseudobowmanella zhangzhouensis</name>
    <dbReference type="NCBI Taxonomy" id="1537679"/>
    <lineage>
        <taxon>Bacteria</taxon>
        <taxon>Pseudomonadati</taxon>
        <taxon>Pseudomonadota</taxon>
        <taxon>Gammaproteobacteria</taxon>
        <taxon>Alteromonadales</taxon>
        <taxon>Alteromonadaceae</taxon>
    </lineage>
</organism>
<dbReference type="EMBL" id="JBHSUS010000001">
    <property type="protein sequence ID" value="MFC6440458.1"/>
    <property type="molecule type" value="Genomic_DNA"/>
</dbReference>
<keyword evidence="4" id="KW-1185">Reference proteome</keyword>
<dbReference type="Gene3D" id="2.40.160.10">
    <property type="entry name" value="Porin"/>
    <property type="match status" value="1"/>
</dbReference>
<feature type="domain" description="Porin" evidence="2">
    <location>
        <begin position="12"/>
        <end position="369"/>
    </location>
</feature>
<feature type="signal peptide" evidence="1">
    <location>
        <begin position="1"/>
        <end position="22"/>
    </location>
</feature>
<evidence type="ECO:0000259" key="2">
    <source>
        <dbReference type="Pfam" id="PF13609"/>
    </source>
</evidence>
<evidence type="ECO:0000313" key="3">
    <source>
        <dbReference type="EMBL" id="MFC6440458.1"/>
    </source>
</evidence>
<comment type="caution">
    <text evidence="3">The sequence shown here is derived from an EMBL/GenBank/DDBJ whole genome shotgun (WGS) entry which is preliminary data.</text>
</comment>
<dbReference type="RefSeq" id="WP_377148641.1">
    <property type="nucleotide sequence ID" value="NZ_JBHSUS010000001.1"/>
</dbReference>
<dbReference type="InterPro" id="IPR023614">
    <property type="entry name" value="Porin_dom_sf"/>
</dbReference>